<dbReference type="EMBL" id="CP093310">
    <property type="protein sequence ID" value="WXX24774.1"/>
    <property type="molecule type" value="Genomic_DNA"/>
</dbReference>
<dbReference type="KEGG" id="prae:MN210_18310"/>
<protein>
    <submittedName>
        <fullName evidence="2">Uncharacterized protein</fullName>
    </submittedName>
</protein>
<gene>
    <name evidence="2" type="ORF">MN210_18310</name>
</gene>
<feature type="signal peptide" evidence="1">
    <location>
        <begin position="1"/>
        <end position="29"/>
    </location>
</feature>
<keyword evidence="3" id="KW-1185">Reference proteome</keyword>
<evidence type="ECO:0000313" key="3">
    <source>
        <dbReference type="Proteomes" id="UP000829560"/>
    </source>
</evidence>
<proteinExistence type="predicted"/>
<evidence type="ECO:0000313" key="2">
    <source>
        <dbReference type="EMBL" id="WXX24774.1"/>
    </source>
</evidence>
<sequence>MIIRETLMKKILISLALSLGSLATSAVMAATPSFSTQQMAQTKLHDLSFKQVMRAFYTGEMTDFFVSDEDIESMPYIGLGYEEDGEQIVAVMHPSIKYKNTAGEPRYLVMIEKVLIDYEGTLISCHACQATADFYSFKKLNNGQFQLVSQSPQDIEISSSWGRVDVDSASLEQGIRTLGVNLVGSIFKTSYSSLGESSSSWYALHLPEDDYINIYYIGDAGADNGGQYTASSPLYYGYNVAYSVLPDKSSKYYPIMLSFKGDKPTDDFERIETVNTRKLKKFDPVNKEYY</sequence>
<dbReference type="Proteomes" id="UP000829560">
    <property type="component" value="Chromosome"/>
</dbReference>
<dbReference type="RefSeq" id="WP_338412761.1">
    <property type="nucleotide sequence ID" value="NZ_CP093310.2"/>
</dbReference>
<organism evidence="2 3">
    <name type="scientific">Psychrobacter raelei</name>
    <dbReference type="NCBI Taxonomy" id="2565531"/>
    <lineage>
        <taxon>Bacteria</taxon>
        <taxon>Pseudomonadati</taxon>
        <taxon>Pseudomonadota</taxon>
        <taxon>Gammaproteobacteria</taxon>
        <taxon>Moraxellales</taxon>
        <taxon>Moraxellaceae</taxon>
        <taxon>Psychrobacter</taxon>
    </lineage>
</organism>
<reference evidence="2" key="1">
    <citation type="submission" date="2024-03" db="EMBL/GenBank/DDBJ databases">
        <title>Psychrobacter raelis sp. nov. isolated from a dog with peritonitis.</title>
        <authorList>
            <person name="Schiavone A."/>
            <person name="Manzulli V."/>
            <person name="Camarda A."/>
            <person name="Cafiero M.A."/>
            <person name="Vasco I."/>
            <person name="Marino L."/>
            <person name="Pennuzzi G."/>
            <person name="Serrecchia L."/>
            <person name="Galante D."/>
            <person name="Pugliese N."/>
        </authorList>
    </citation>
    <scope>NUCLEOTIDE SEQUENCE</scope>
    <source>
        <strain evidence="2">PraFG1</strain>
    </source>
</reference>
<accession>A0AAU6PX95</accession>
<feature type="chain" id="PRO_5043727855" evidence="1">
    <location>
        <begin position="30"/>
        <end position="290"/>
    </location>
</feature>
<keyword evidence="1" id="KW-0732">Signal</keyword>
<name>A0AAU6PX95_9GAMM</name>
<dbReference type="AlphaFoldDB" id="A0AAU6PX95"/>
<evidence type="ECO:0000256" key="1">
    <source>
        <dbReference type="SAM" id="SignalP"/>
    </source>
</evidence>